<organism evidence="7 8">
    <name type="scientific">Actinocatenispora sera</name>
    <dbReference type="NCBI Taxonomy" id="390989"/>
    <lineage>
        <taxon>Bacteria</taxon>
        <taxon>Bacillati</taxon>
        <taxon>Actinomycetota</taxon>
        <taxon>Actinomycetes</taxon>
        <taxon>Micromonosporales</taxon>
        <taxon>Micromonosporaceae</taxon>
        <taxon>Actinocatenispora</taxon>
    </lineage>
</organism>
<sequence>MSGPEAPEPAGDADRPTGPVRRAVLVGGLGAVGAALTGTWWCLTGRQQFAADAPEPAGTVGPHDAVVERTERHRHWSGRTSAITLTAQPGTLDLAGRQARTWLYGDGPMSAAVRIGAGDRLRARLVNRLDVATTVHWHGLRIRNDMDGVPGLTMPAVPAGGTFDYRFVVPDPGTYWLHSHVGVQRDRGLYAPLIVTDPHEPGDHDHDETVVLDDWTDGVGPTPDAILTELRSGRTGGPVRPVMAPSSPWGPMLSELTYPLHLANARPPEDPYVIRAKPGQRLRLRLINASAATPYRVAFAGHRMTVTHADGWPVRPTTVDTLLIGMAERYDVVVTVGDGAFGLVAAAEGGTGAARVVVRTGSGATPPPGERPAELTRRLLRYADLHPAAGSTLPTRPVDRTIRLLLSQGTSRRLTWLINDQAGPHGKPVTVRQGERVRIDLVNASAMAHPIHLHGHTFALADTGLRKDTVVVLPGKTTSIRLQADNPGRWMLHCHNAYHMELGMMTELDYLT</sequence>
<dbReference type="InterPro" id="IPR034279">
    <property type="entry name" value="CuRO_3_CopA"/>
</dbReference>
<evidence type="ECO:0000259" key="4">
    <source>
        <dbReference type="Pfam" id="PF00394"/>
    </source>
</evidence>
<accession>A0A810KSR4</accession>
<evidence type="ECO:0000256" key="1">
    <source>
        <dbReference type="ARBA" id="ARBA00022723"/>
    </source>
</evidence>
<feature type="domain" description="Plastocyanin-like" evidence="6">
    <location>
        <begin position="91"/>
        <end position="199"/>
    </location>
</feature>
<protein>
    <submittedName>
        <fullName evidence="7">Oxidase</fullName>
    </submittedName>
</protein>
<evidence type="ECO:0000259" key="6">
    <source>
        <dbReference type="Pfam" id="PF07732"/>
    </source>
</evidence>
<dbReference type="GO" id="GO:0005507">
    <property type="term" value="F:copper ion binding"/>
    <property type="evidence" value="ECO:0007669"/>
    <property type="project" value="InterPro"/>
</dbReference>
<dbReference type="PANTHER" id="PTHR11709">
    <property type="entry name" value="MULTI-COPPER OXIDASE"/>
    <property type="match status" value="1"/>
</dbReference>
<dbReference type="CDD" id="cd13861">
    <property type="entry name" value="CuRO_1_CumA_like"/>
    <property type="match status" value="1"/>
</dbReference>
<evidence type="ECO:0000256" key="3">
    <source>
        <dbReference type="ARBA" id="ARBA00023008"/>
    </source>
</evidence>
<evidence type="ECO:0000313" key="7">
    <source>
        <dbReference type="EMBL" id="BCJ25954.1"/>
    </source>
</evidence>
<dbReference type="EMBL" id="AP023354">
    <property type="protein sequence ID" value="BCJ25954.1"/>
    <property type="molecule type" value="Genomic_DNA"/>
</dbReference>
<dbReference type="KEGG" id="aser:Asera_00620"/>
<gene>
    <name evidence="7" type="ORF">Asera_00620</name>
</gene>
<dbReference type="SUPFAM" id="SSF49503">
    <property type="entry name" value="Cupredoxins"/>
    <property type="match status" value="3"/>
</dbReference>
<dbReference type="GO" id="GO:0016491">
    <property type="term" value="F:oxidoreductase activity"/>
    <property type="evidence" value="ECO:0007669"/>
    <property type="project" value="UniProtKB-KW"/>
</dbReference>
<dbReference type="PROSITE" id="PS00079">
    <property type="entry name" value="MULTICOPPER_OXIDASE1"/>
    <property type="match status" value="1"/>
</dbReference>
<keyword evidence="1" id="KW-0479">Metal-binding</keyword>
<keyword evidence="2" id="KW-0560">Oxidoreductase</keyword>
<feature type="domain" description="Plastocyanin-like" evidence="4">
    <location>
        <begin position="267"/>
        <end position="346"/>
    </location>
</feature>
<dbReference type="InterPro" id="IPR033138">
    <property type="entry name" value="Cu_oxidase_CS"/>
</dbReference>
<dbReference type="CDD" id="cd13896">
    <property type="entry name" value="CuRO_3_CopA"/>
    <property type="match status" value="1"/>
</dbReference>
<dbReference type="AlphaFoldDB" id="A0A810KSR4"/>
<dbReference type="InterPro" id="IPR011707">
    <property type="entry name" value="Cu-oxidase-like_N"/>
</dbReference>
<dbReference type="Pfam" id="PF00394">
    <property type="entry name" value="Cu-oxidase"/>
    <property type="match status" value="1"/>
</dbReference>
<keyword evidence="8" id="KW-1185">Reference proteome</keyword>
<evidence type="ECO:0000313" key="8">
    <source>
        <dbReference type="Proteomes" id="UP000680750"/>
    </source>
</evidence>
<dbReference type="InterPro" id="IPR001117">
    <property type="entry name" value="Cu-oxidase_2nd"/>
</dbReference>
<dbReference type="InterPro" id="IPR045087">
    <property type="entry name" value="Cu-oxidase_fam"/>
</dbReference>
<dbReference type="InterPro" id="IPR011706">
    <property type="entry name" value="Cu-oxidase_C"/>
</dbReference>
<feature type="domain" description="Plastocyanin-like" evidence="5">
    <location>
        <begin position="399"/>
        <end position="508"/>
    </location>
</feature>
<name>A0A810KSR4_9ACTN</name>
<reference evidence="7" key="1">
    <citation type="submission" date="2020-08" db="EMBL/GenBank/DDBJ databases">
        <title>Whole genome shotgun sequence of Actinocatenispora sera NBRC 101916.</title>
        <authorList>
            <person name="Komaki H."/>
            <person name="Tamura T."/>
        </authorList>
    </citation>
    <scope>NUCLEOTIDE SEQUENCE</scope>
    <source>
        <strain evidence="7">NBRC 101916</strain>
    </source>
</reference>
<dbReference type="Pfam" id="PF07731">
    <property type="entry name" value="Cu-oxidase_2"/>
    <property type="match status" value="1"/>
</dbReference>
<dbReference type="Pfam" id="PF07732">
    <property type="entry name" value="Cu-oxidase_3"/>
    <property type="match status" value="1"/>
</dbReference>
<dbReference type="Gene3D" id="2.60.40.420">
    <property type="entry name" value="Cupredoxins - blue copper proteins"/>
    <property type="match status" value="3"/>
</dbReference>
<dbReference type="InterPro" id="IPR006311">
    <property type="entry name" value="TAT_signal"/>
</dbReference>
<dbReference type="InterPro" id="IPR008972">
    <property type="entry name" value="Cupredoxin"/>
</dbReference>
<dbReference type="RefSeq" id="WP_051801895.1">
    <property type="nucleotide sequence ID" value="NZ_AP023354.1"/>
</dbReference>
<dbReference type="Proteomes" id="UP000680750">
    <property type="component" value="Chromosome"/>
</dbReference>
<dbReference type="InterPro" id="IPR002355">
    <property type="entry name" value="Cu_oxidase_Cu_BS"/>
</dbReference>
<dbReference type="PROSITE" id="PS00080">
    <property type="entry name" value="MULTICOPPER_OXIDASE2"/>
    <property type="match status" value="1"/>
</dbReference>
<proteinExistence type="predicted"/>
<evidence type="ECO:0000259" key="5">
    <source>
        <dbReference type="Pfam" id="PF07731"/>
    </source>
</evidence>
<dbReference type="OrthoDB" id="345021at2"/>
<dbReference type="PROSITE" id="PS51318">
    <property type="entry name" value="TAT"/>
    <property type="match status" value="1"/>
</dbReference>
<evidence type="ECO:0000256" key="2">
    <source>
        <dbReference type="ARBA" id="ARBA00023002"/>
    </source>
</evidence>
<keyword evidence="3" id="KW-0186">Copper</keyword>
<dbReference type="PANTHER" id="PTHR11709:SF394">
    <property type="entry name" value="FI03373P-RELATED"/>
    <property type="match status" value="1"/>
</dbReference>